<dbReference type="GO" id="GO:0016740">
    <property type="term" value="F:transferase activity"/>
    <property type="evidence" value="ECO:0007669"/>
    <property type="project" value="UniProtKB-KW"/>
</dbReference>
<dbReference type="InterPro" id="IPR010987">
    <property type="entry name" value="Glutathione-S-Trfase_C-like"/>
</dbReference>
<organism evidence="3 4">
    <name type="scientific">Hydrogenophaga crocea</name>
    <dbReference type="NCBI Taxonomy" id="2716225"/>
    <lineage>
        <taxon>Bacteria</taxon>
        <taxon>Pseudomonadati</taxon>
        <taxon>Pseudomonadota</taxon>
        <taxon>Betaproteobacteria</taxon>
        <taxon>Burkholderiales</taxon>
        <taxon>Comamonadaceae</taxon>
        <taxon>Hydrogenophaga</taxon>
    </lineage>
</organism>
<dbReference type="InterPro" id="IPR040079">
    <property type="entry name" value="Glutathione_S-Trfase"/>
</dbReference>
<dbReference type="PANTHER" id="PTHR43968">
    <property type="match status" value="1"/>
</dbReference>
<dbReference type="InterPro" id="IPR004045">
    <property type="entry name" value="Glutathione_S-Trfase_N"/>
</dbReference>
<dbReference type="Proteomes" id="UP000503162">
    <property type="component" value="Chromosome"/>
</dbReference>
<keyword evidence="3" id="KW-0808">Transferase</keyword>
<sequence>MLTLCGFSASNYYNKVKLALLEKGVSFTEELAWVGETDKACSPLGKVPYLKTEQGALSESTVILEYLEDAYPHPPLMPAEPFAAAKVRELVRYMELHLELVARNLYPEAFFGGKVSDSAKEKIGPQLEKNIAAFAQLTTFSPFIAGEAFTIADCAAVVHLPLVSSATKIVYGRDFLADLPVRDYLKRMGERPTVQKINADRKTNTELMLSRAKK</sequence>
<reference evidence="3 4" key="1">
    <citation type="submission" date="2020-03" db="EMBL/GenBank/DDBJ databases">
        <title>Hydrogenophaga sp. nov. isolated from cyanobacterial mat.</title>
        <authorList>
            <person name="Thorat V."/>
            <person name="Kirdat K."/>
            <person name="Tiwarekar B."/>
            <person name="Costa E.D."/>
            <person name="Yadav A."/>
        </authorList>
    </citation>
    <scope>NUCLEOTIDE SEQUENCE [LARGE SCALE GENOMIC DNA]</scope>
    <source>
        <strain evidence="3 4">BA0156</strain>
    </source>
</reference>
<proteinExistence type="predicted"/>
<keyword evidence="4" id="KW-1185">Reference proteome</keyword>
<dbReference type="PANTHER" id="PTHR43968:SF6">
    <property type="entry name" value="GLUTATHIONE S-TRANSFERASE OMEGA"/>
    <property type="match status" value="1"/>
</dbReference>
<name>A0A6G8II95_9BURK</name>
<dbReference type="PROSITE" id="PS50405">
    <property type="entry name" value="GST_CTER"/>
    <property type="match status" value="1"/>
</dbReference>
<evidence type="ECO:0000313" key="4">
    <source>
        <dbReference type="Proteomes" id="UP000503162"/>
    </source>
</evidence>
<dbReference type="KEGG" id="hcz:G9Q37_12205"/>
<dbReference type="CDD" id="cd10424">
    <property type="entry name" value="GST_C_9"/>
    <property type="match status" value="1"/>
</dbReference>
<dbReference type="SFLD" id="SFLDS00019">
    <property type="entry name" value="Glutathione_Transferase_(cytos"/>
    <property type="match status" value="1"/>
</dbReference>
<dbReference type="Gene3D" id="3.40.30.10">
    <property type="entry name" value="Glutaredoxin"/>
    <property type="match status" value="1"/>
</dbReference>
<dbReference type="InterPro" id="IPR050983">
    <property type="entry name" value="GST_Omega/HSP26"/>
</dbReference>
<protein>
    <submittedName>
        <fullName evidence="3">Glutathione S-transferase</fullName>
    </submittedName>
</protein>
<dbReference type="EMBL" id="CP049989">
    <property type="protein sequence ID" value="QIM52851.1"/>
    <property type="molecule type" value="Genomic_DNA"/>
</dbReference>
<feature type="domain" description="GST C-terminal" evidence="2">
    <location>
        <begin position="80"/>
        <end position="214"/>
    </location>
</feature>
<dbReference type="PROSITE" id="PS50404">
    <property type="entry name" value="GST_NTER"/>
    <property type="match status" value="1"/>
</dbReference>
<dbReference type="Pfam" id="PF13417">
    <property type="entry name" value="GST_N_3"/>
    <property type="match status" value="1"/>
</dbReference>
<gene>
    <name evidence="3" type="ORF">G9Q37_12205</name>
</gene>
<dbReference type="Gene3D" id="1.20.1050.10">
    <property type="match status" value="1"/>
</dbReference>
<dbReference type="RefSeq" id="WP_166227453.1">
    <property type="nucleotide sequence ID" value="NZ_CP049989.1"/>
</dbReference>
<evidence type="ECO:0000259" key="1">
    <source>
        <dbReference type="PROSITE" id="PS50404"/>
    </source>
</evidence>
<dbReference type="SUPFAM" id="SSF47616">
    <property type="entry name" value="GST C-terminal domain-like"/>
    <property type="match status" value="1"/>
</dbReference>
<dbReference type="GO" id="GO:0005737">
    <property type="term" value="C:cytoplasm"/>
    <property type="evidence" value="ECO:0007669"/>
    <property type="project" value="TreeGrafter"/>
</dbReference>
<dbReference type="SUPFAM" id="SSF52833">
    <property type="entry name" value="Thioredoxin-like"/>
    <property type="match status" value="1"/>
</dbReference>
<dbReference type="InterPro" id="IPR036249">
    <property type="entry name" value="Thioredoxin-like_sf"/>
</dbReference>
<feature type="domain" description="GST N-terminal" evidence="1">
    <location>
        <begin position="1"/>
        <end position="75"/>
    </location>
</feature>
<dbReference type="InterPro" id="IPR036282">
    <property type="entry name" value="Glutathione-S-Trfase_C_sf"/>
</dbReference>
<evidence type="ECO:0000313" key="3">
    <source>
        <dbReference type="EMBL" id="QIM52851.1"/>
    </source>
</evidence>
<accession>A0A6G8II95</accession>
<dbReference type="AlphaFoldDB" id="A0A6G8II95"/>
<dbReference type="CDD" id="cd00570">
    <property type="entry name" value="GST_N_family"/>
    <property type="match status" value="1"/>
</dbReference>
<evidence type="ECO:0000259" key="2">
    <source>
        <dbReference type="PROSITE" id="PS50405"/>
    </source>
</evidence>